<feature type="domain" description="RCK N-terminal" evidence="3">
    <location>
        <begin position="107"/>
        <end position="224"/>
    </location>
</feature>
<keyword evidence="5" id="KW-0406">Ion transport</keyword>
<keyword evidence="5" id="KW-0407">Ion channel</keyword>
<dbReference type="Gene3D" id="3.40.50.720">
    <property type="entry name" value="NAD(P)-binding Rossmann-like Domain"/>
    <property type="match status" value="1"/>
</dbReference>
<feature type="domain" description="RCK C-terminal" evidence="4">
    <location>
        <begin position="246"/>
        <end position="332"/>
    </location>
</feature>
<keyword evidence="2" id="KW-0812">Transmembrane</keyword>
<keyword evidence="2" id="KW-0472">Membrane</keyword>
<dbReference type="InterPro" id="IPR003148">
    <property type="entry name" value="RCK_N"/>
</dbReference>
<dbReference type="InterPro" id="IPR013099">
    <property type="entry name" value="K_chnl_dom"/>
</dbReference>
<organism evidence="5 6">
    <name type="scientific">candidate division LCP-89 bacterium B3_LCP</name>
    <dbReference type="NCBI Taxonomy" id="2012998"/>
    <lineage>
        <taxon>Bacteria</taxon>
        <taxon>Pseudomonadati</taxon>
        <taxon>Bacteria division LCP-89</taxon>
    </lineage>
</organism>
<dbReference type="Pfam" id="PF07885">
    <property type="entry name" value="Ion_trans_2"/>
    <property type="match status" value="1"/>
</dbReference>
<dbReference type="Pfam" id="PF02254">
    <property type="entry name" value="TrkA_N"/>
    <property type="match status" value="1"/>
</dbReference>
<dbReference type="InterPro" id="IPR050721">
    <property type="entry name" value="Trk_Ktr_HKT_K-transport"/>
</dbReference>
<dbReference type="EMBL" id="NJBN01000002">
    <property type="protein sequence ID" value="TKJ41891.1"/>
    <property type="molecule type" value="Genomic_DNA"/>
</dbReference>
<dbReference type="Gene3D" id="1.10.287.70">
    <property type="match status" value="1"/>
</dbReference>
<evidence type="ECO:0000256" key="1">
    <source>
        <dbReference type="ARBA" id="ARBA00004651"/>
    </source>
</evidence>
<dbReference type="Pfam" id="PF02080">
    <property type="entry name" value="TrkA_C"/>
    <property type="match status" value="1"/>
</dbReference>
<dbReference type="InterPro" id="IPR036291">
    <property type="entry name" value="NAD(P)-bd_dom_sf"/>
</dbReference>
<dbReference type="PANTHER" id="PTHR43833">
    <property type="entry name" value="POTASSIUM CHANNEL PROTEIN 2-RELATED-RELATED"/>
    <property type="match status" value="1"/>
</dbReference>
<dbReference type="SUPFAM" id="SSF81324">
    <property type="entry name" value="Voltage-gated potassium channels"/>
    <property type="match status" value="1"/>
</dbReference>
<feature type="transmembrane region" description="Helical" evidence="2">
    <location>
        <begin position="61"/>
        <end position="86"/>
    </location>
</feature>
<name>A0A532V3V4_UNCL8</name>
<proteinExistence type="predicted"/>
<dbReference type="PROSITE" id="PS51201">
    <property type="entry name" value="RCK_N"/>
    <property type="match status" value="1"/>
</dbReference>
<evidence type="ECO:0000313" key="5">
    <source>
        <dbReference type="EMBL" id="TKJ41891.1"/>
    </source>
</evidence>
<dbReference type="SUPFAM" id="SSF116726">
    <property type="entry name" value="TrkA C-terminal domain-like"/>
    <property type="match status" value="1"/>
</dbReference>
<dbReference type="SUPFAM" id="SSF51735">
    <property type="entry name" value="NAD(P)-binding Rossmann-fold domains"/>
    <property type="match status" value="1"/>
</dbReference>
<comment type="subcellular location">
    <subcellularLocation>
        <location evidence="1">Cell membrane</location>
        <topology evidence="1">Multi-pass membrane protein</topology>
    </subcellularLocation>
</comment>
<protein>
    <submittedName>
        <fullName evidence="5">Potassium channel protein</fullName>
    </submittedName>
</protein>
<comment type="caution">
    <text evidence="5">The sequence shown here is derived from an EMBL/GenBank/DDBJ whole genome shotgun (WGS) entry which is preliminary data.</text>
</comment>
<dbReference type="GO" id="GO:0006813">
    <property type="term" value="P:potassium ion transport"/>
    <property type="evidence" value="ECO:0007669"/>
    <property type="project" value="InterPro"/>
</dbReference>
<dbReference type="InterPro" id="IPR036721">
    <property type="entry name" value="RCK_C_sf"/>
</dbReference>
<dbReference type="GO" id="GO:0005886">
    <property type="term" value="C:plasma membrane"/>
    <property type="evidence" value="ECO:0007669"/>
    <property type="project" value="UniProtKB-SubCell"/>
</dbReference>
<evidence type="ECO:0000259" key="4">
    <source>
        <dbReference type="PROSITE" id="PS51202"/>
    </source>
</evidence>
<accession>A0A532V3V4</accession>
<keyword evidence="5" id="KW-0813">Transport</keyword>
<keyword evidence="2" id="KW-1133">Transmembrane helix</keyword>
<dbReference type="Gene3D" id="3.30.70.1450">
    <property type="entry name" value="Regulator of K+ conductance, C-terminal domain"/>
    <property type="match status" value="1"/>
</dbReference>
<evidence type="ECO:0000313" key="6">
    <source>
        <dbReference type="Proteomes" id="UP000319619"/>
    </source>
</evidence>
<dbReference type="Proteomes" id="UP000319619">
    <property type="component" value="Unassembled WGS sequence"/>
</dbReference>
<dbReference type="AlphaFoldDB" id="A0A532V3V4"/>
<dbReference type="PANTHER" id="PTHR43833:SF9">
    <property type="entry name" value="POTASSIUM CHANNEL PROTEIN YUGO-RELATED"/>
    <property type="match status" value="1"/>
</dbReference>
<gene>
    <name evidence="5" type="ORF">CEE37_04800</name>
</gene>
<sequence>MAILKKLLFFTALLLTVLLSGATGYSLIEGWSFADSVYMTVITVATVGFKEVAPLSQTGKLYTIFIILVGVGLVGFSLSNFTAFLVSGQIQEIFRVGKMQKRLSKLKKHYIVCGSGRMGSEAVKELIAEDRDIVIIESDEAVYQKHQSDGVPSIQGNATDDEVLIQAGVERAKGLLTALPTDMGNVYVSLSARGLNPDLFIIARGTDEASESKLLKAGADRVILPYQIGGRRMASILVRPEIVDFLDVMTGKDELSLRMELVNVSDSSPLADHTLKESNIRRETGGALIIGLIRDGSDMIPNPDSDAQIRSGDQLVVVGHVDQIKKLEQMAK</sequence>
<dbReference type="InterPro" id="IPR006037">
    <property type="entry name" value="RCK_C"/>
</dbReference>
<evidence type="ECO:0000256" key="2">
    <source>
        <dbReference type="SAM" id="Phobius"/>
    </source>
</evidence>
<dbReference type="PROSITE" id="PS51202">
    <property type="entry name" value="RCK_C"/>
    <property type="match status" value="1"/>
</dbReference>
<reference evidence="5 6" key="1">
    <citation type="submission" date="2017-06" db="EMBL/GenBank/DDBJ databases">
        <title>Novel microbial phyla capable of carbon fixation and sulfur reduction in deep-sea sediments.</title>
        <authorList>
            <person name="Huang J."/>
            <person name="Baker B."/>
            <person name="Wang Y."/>
        </authorList>
    </citation>
    <scope>NUCLEOTIDE SEQUENCE [LARGE SCALE GENOMIC DNA]</scope>
    <source>
        <strain evidence="5">B3_LCP</strain>
    </source>
</reference>
<evidence type="ECO:0000259" key="3">
    <source>
        <dbReference type="PROSITE" id="PS51201"/>
    </source>
</evidence>
<dbReference type="GO" id="GO:0008324">
    <property type="term" value="F:monoatomic cation transmembrane transporter activity"/>
    <property type="evidence" value="ECO:0007669"/>
    <property type="project" value="InterPro"/>
</dbReference>